<dbReference type="Pfam" id="PF15964">
    <property type="entry name" value="CCCAP"/>
    <property type="match status" value="1"/>
</dbReference>
<feature type="coiled-coil region" evidence="1">
    <location>
        <begin position="183"/>
        <end position="231"/>
    </location>
</feature>
<evidence type="ECO:0000313" key="3">
    <source>
        <dbReference type="EMBL" id="KAL3878372.1"/>
    </source>
</evidence>
<evidence type="ECO:0000256" key="1">
    <source>
        <dbReference type="SAM" id="Coils"/>
    </source>
</evidence>
<sequence>MASEEINFLKNQVQRLNAELSKYREQIGELRSDKEGPLPEDAPPAPWLTDKSLLAPLLAEYDQQIQELQQRLAEEKDELSGFKVQISKLVAENERLTAELKQSVAGQLGSVENGDGDAEPVQNESQALQNFQRQVEIALDEKEVAVQRWHEAEQEIDRLRQHLLAEKGSHQWNVIERQAQQMHSEYFETVTQLNKEIEELQNDNRNLRQELETATIQNKELKITNKEMETQLGWKDHEISEVIFNEGIADTKLTELKLIIEDLRKKVSSRETEIEVLKRDKGSLEIQVAEMRKRSSEVEKRELDSVSQMREAAQMVENAMLEKEQAEALAQQREEEIEQFKEVINKLINEAGARTRQEVDNVRVQCNEKLKKLTEEVQALEMDNADKQDQVERAMREKRAVEAELEKVVKERSTQIKKDKDTYELVNQRAITAERIRDDALMKVEYLENQLKREQMNSEQLHEQLENQLTQTKIRISQLEQEFEHLNEDRVRLIDELDTMKKQLQAAQQEKEAAHRKCEKELTISEQEQNMKIRDYEVKLQTVEDTNRSTMVEIRKLITAQQRMTARWKEECTTVAQKSEVKITDLRGEINQLKKRNQELTSLLKESQEKTLEAEKMIADYSRAIRRIEERMRDSENRAAELAKKLSRQMMRERQIENEKRSLRQELQRSVMDSSNNSLRHDPDELKTVNLASSLKPALNGSLRKSADIDEAMSDR</sequence>
<evidence type="ECO:0000313" key="4">
    <source>
        <dbReference type="Proteomes" id="UP001634394"/>
    </source>
</evidence>
<feature type="coiled-coil region" evidence="1">
    <location>
        <begin position="437"/>
        <end position="521"/>
    </location>
</feature>
<evidence type="ECO:0000256" key="2">
    <source>
        <dbReference type="SAM" id="MobiDB-lite"/>
    </source>
</evidence>
<proteinExistence type="predicted"/>
<feature type="compositionally biased region" description="Basic and acidic residues" evidence="2">
    <location>
        <begin position="27"/>
        <end position="37"/>
    </location>
</feature>
<accession>A0ABD3WWM8</accession>
<reference evidence="3 4" key="1">
    <citation type="submission" date="2024-11" db="EMBL/GenBank/DDBJ databases">
        <title>Chromosome-level genome assembly of the freshwater bivalve Anodonta woodiana.</title>
        <authorList>
            <person name="Chen X."/>
        </authorList>
    </citation>
    <scope>NUCLEOTIDE SEQUENCE [LARGE SCALE GENOMIC DNA]</scope>
    <source>
        <strain evidence="3">MN2024</strain>
        <tissue evidence="3">Gills</tissue>
    </source>
</reference>
<feature type="coiled-coil region" evidence="1">
    <location>
        <begin position="576"/>
        <end position="673"/>
    </location>
</feature>
<organism evidence="3 4">
    <name type="scientific">Sinanodonta woodiana</name>
    <name type="common">Chinese pond mussel</name>
    <name type="synonym">Anodonta woodiana</name>
    <dbReference type="NCBI Taxonomy" id="1069815"/>
    <lineage>
        <taxon>Eukaryota</taxon>
        <taxon>Metazoa</taxon>
        <taxon>Spiralia</taxon>
        <taxon>Lophotrochozoa</taxon>
        <taxon>Mollusca</taxon>
        <taxon>Bivalvia</taxon>
        <taxon>Autobranchia</taxon>
        <taxon>Heteroconchia</taxon>
        <taxon>Palaeoheterodonta</taxon>
        <taxon>Unionida</taxon>
        <taxon>Unionoidea</taxon>
        <taxon>Unionidae</taxon>
        <taxon>Unioninae</taxon>
        <taxon>Sinanodonta</taxon>
    </lineage>
</organism>
<dbReference type="EMBL" id="JBJQND010000004">
    <property type="protein sequence ID" value="KAL3878372.1"/>
    <property type="molecule type" value="Genomic_DNA"/>
</dbReference>
<feature type="region of interest" description="Disordered" evidence="2">
    <location>
        <begin position="27"/>
        <end position="46"/>
    </location>
</feature>
<comment type="caution">
    <text evidence="3">The sequence shown here is derived from an EMBL/GenBank/DDBJ whole genome shotgun (WGS) entry which is preliminary data.</text>
</comment>
<keyword evidence="4" id="KW-1185">Reference proteome</keyword>
<protein>
    <recommendedName>
        <fullName evidence="5">Sodium channel and clathrin linker 1</fullName>
    </recommendedName>
</protein>
<gene>
    <name evidence="3" type="ORF">ACJMK2_030731</name>
</gene>
<feature type="coiled-coil region" evidence="1">
    <location>
        <begin position="121"/>
        <end position="148"/>
    </location>
</feature>
<name>A0ABD3WWM8_SINWO</name>
<dbReference type="Proteomes" id="UP001634394">
    <property type="component" value="Unassembled WGS sequence"/>
</dbReference>
<dbReference type="InterPro" id="IPR031887">
    <property type="entry name" value="SDCCAG8"/>
</dbReference>
<dbReference type="PANTHER" id="PTHR35970">
    <property type="entry name" value="SODIUM CHANNEL AND CLATHRIN LINKER 1"/>
    <property type="match status" value="1"/>
</dbReference>
<dbReference type="PANTHER" id="PTHR35970:SF1">
    <property type="entry name" value="SODIUM CHANNEL AND CLATHRIN LINKER 1"/>
    <property type="match status" value="1"/>
</dbReference>
<evidence type="ECO:0008006" key="5">
    <source>
        <dbReference type="Google" id="ProtNLM"/>
    </source>
</evidence>
<feature type="coiled-coil region" evidence="1">
    <location>
        <begin position="58"/>
        <end position="85"/>
    </location>
</feature>
<dbReference type="AlphaFoldDB" id="A0ABD3WWM8"/>
<dbReference type="InterPro" id="IPR038911">
    <property type="entry name" value="SCLT1"/>
</dbReference>
<keyword evidence="1" id="KW-0175">Coiled coil</keyword>
<feature type="coiled-coil region" evidence="1">
    <location>
        <begin position="260"/>
        <end position="411"/>
    </location>
</feature>